<dbReference type="Pfam" id="PF02816">
    <property type="entry name" value="Alpha_kinase"/>
    <property type="match status" value="1"/>
</dbReference>
<organism evidence="7 8">
    <name type="scientific">Brachionus calyciflorus</name>
    <dbReference type="NCBI Taxonomy" id="104777"/>
    <lineage>
        <taxon>Eukaryota</taxon>
        <taxon>Metazoa</taxon>
        <taxon>Spiralia</taxon>
        <taxon>Gnathifera</taxon>
        <taxon>Rotifera</taxon>
        <taxon>Eurotatoria</taxon>
        <taxon>Monogononta</taxon>
        <taxon>Pseudotrocha</taxon>
        <taxon>Ploima</taxon>
        <taxon>Brachionidae</taxon>
        <taxon>Brachionus</taxon>
    </lineage>
</organism>
<accession>A0A814FLH9</accession>
<feature type="domain" description="Alpha-type protein kinase" evidence="6">
    <location>
        <begin position="83"/>
        <end position="347"/>
    </location>
</feature>
<keyword evidence="8" id="KW-1185">Reference proteome</keyword>
<dbReference type="InterPro" id="IPR004166">
    <property type="entry name" value="a-kinase_dom"/>
</dbReference>
<keyword evidence="4" id="KW-0418">Kinase</keyword>
<dbReference type="GO" id="GO:0005524">
    <property type="term" value="F:ATP binding"/>
    <property type="evidence" value="ECO:0007669"/>
    <property type="project" value="UniProtKB-KW"/>
</dbReference>
<dbReference type="PROSITE" id="PS51158">
    <property type="entry name" value="ALPHA_KINASE"/>
    <property type="match status" value="1"/>
</dbReference>
<gene>
    <name evidence="7" type="ORF">OXX778_LOCUS15549</name>
</gene>
<protein>
    <recommendedName>
        <fullName evidence="6">Alpha-type protein kinase domain-containing protein</fullName>
    </recommendedName>
</protein>
<comment type="caution">
    <text evidence="7">The sequence shown here is derived from an EMBL/GenBank/DDBJ whole genome shotgun (WGS) entry which is preliminary data.</text>
</comment>
<keyword evidence="5" id="KW-0067">ATP-binding</keyword>
<dbReference type="InterPro" id="IPR051852">
    <property type="entry name" value="Alpha-type_PK"/>
</dbReference>
<keyword evidence="3" id="KW-0547">Nucleotide-binding</keyword>
<evidence type="ECO:0000256" key="3">
    <source>
        <dbReference type="ARBA" id="ARBA00022741"/>
    </source>
</evidence>
<reference evidence="7" key="1">
    <citation type="submission" date="2021-02" db="EMBL/GenBank/DDBJ databases">
        <authorList>
            <person name="Nowell W R."/>
        </authorList>
    </citation>
    <scope>NUCLEOTIDE SEQUENCE</scope>
    <source>
        <strain evidence="7">Ploen Becks lab</strain>
    </source>
</reference>
<sequence>MFKITNFETISIKTIKSSSVSNIRSELVNFPWRSDSISFVFNYPQNLNSINWRTFNFFYYMDGYVQKLLDHREIYLIRSKKNLLQISSKTYLHDLILNARLSEFNRKVAVLKRINLKQFTDIQQALIRCDVSKKHNFLALKTQYFESFKKSTLLGSIELKKQSIDPFRKVKDYFNSSYGIFLDVYERKVLRSRSNIFYWVEIFESQEILNQILDINLTAGFVVDEFNKKYIDWFRVPTMIQIKYQDYIIGALKMNLEIEKSEISFGKRSAILDCLTHFSYEYSKKQFILKDLRPLNENDKILLTEPVIFSCFSNRFGSSDMGEKAINKFKDEHECTHFCLQLKLSKLK</sequence>
<keyword evidence="1" id="KW-0723">Serine/threonine-protein kinase</keyword>
<dbReference type="Gene3D" id="3.20.200.10">
    <property type="entry name" value="MHCK/EF2 kinase"/>
    <property type="match status" value="1"/>
</dbReference>
<name>A0A814FLH9_9BILA</name>
<dbReference type="SUPFAM" id="SSF56112">
    <property type="entry name" value="Protein kinase-like (PK-like)"/>
    <property type="match status" value="1"/>
</dbReference>
<dbReference type="InterPro" id="IPR011009">
    <property type="entry name" value="Kinase-like_dom_sf"/>
</dbReference>
<dbReference type="AlphaFoldDB" id="A0A814FLH9"/>
<evidence type="ECO:0000256" key="5">
    <source>
        <dbReference type="ARBA" id="ARBA00022840"/>
    </source>
</evidence>
<dbReference type="EMBL" id="CAJNOC010003459">
    <property type="protein sequence ID" value="CAF0983599.1"/>
    <property type="molecule type" value="Genomic_DNA"/>
</dbReference>
<evidence type="ECO:0000313" key="7">
    <source>
        <dbReference type="EMBL" id="CAF0983599.1"/>
    </source>
</evidence>
<dbReference type="Proteomes" id="UP000663879">
    <property type="component" value="Unassembled WGS sequence"/>
</dbReference>
<evidence type="ECO:0000313" key="8">
    <source>
        <dbReference type="Proteomes" id="UP000663879"/>
    </source>
</evidence>
<dbReference type="GO" id="GO:0004674">
    <property type="term" value="F:protein serine/threonine kinase activity"/>
    <property type="evidence" value="ECO:0007669"/>
    <property type="project" value="UniProtKB-KW"/>
</dbReference>
<proteinExistence type="predicted"/>
<keyword evidence="2" id="KW-0808">Transferase</keyword>
<evidence type="ECO:0000256" key="4">
    <source>
        <dbReference type="ARBA" id="ARBA00022777"/>
    </source>
</evidence>
<evidence type="ECO:0000256" key="1">
    <source>
        <dbReference type="ARBA" id="ARBA00022527"/>
    </source>
</evidence>
<dbReference type="PANTHER" id="PTHR45992">
    <property type="entry name" value="EUKARYOTIC ELONGATION FACTOR 2 KINASE-RELATED"/>
    <property type="match status" value="1"/>
</dbReference>
<dbReference type="SMART" id="SM00811">
    <property type="entry name" value="Alpha_kinase"/>
    <property type="match status" value="1"/>
</dbReference>
<evidence type="ECO:0000256" key="2">
    <source>
        <dbReference type="ARBA" id="ARBA00022679"/>
    </source>
</evidence>
<evidence type="ECO:0000259" key="6">
    <source>
        <dbReference type="PROSITE" id="PS51158"/>
    </source>
</evidence>